<dbReference type="InterPro" id="IPR021151">
    <property type="entry name" value="GINS_A"/>
</dbReference>
<dbReference type="SUPFAM" id="SSF160059">
    <property type="entry name" value="PriA/YqbF domain"/>
    <property type="match status" value="1"/>
</dbReference>
<dbReference type="GO" id="GO:0071162">
    <property type="term" value="C:CMG complex"/>
    <property type="evidence" value="ECO:0007669"/>
    <property type="project" value="EnsemblFungi"/>
</dbReference>
<evidence type="ECO:0000313" key="10">
    <source>
        <dbReference type="Proteomes" id="UP000053317"/>
    </source>
</evidence>
<dbReference type="InterPro" id="IPR010492">
    <property type="entry name" value="GINS_Psf3"/>
</dbReference>
<evidence type="ECO:0000256" key="2">
    <source>
        <dbReference type="ARBA" id="ARBA00006343"/>
    </source>
</evidence>
<evidence type="ECO:0000256" key="5">
    <source>
        <dbReference type="ARBA" id="ARBA00023242"/>
    </source>
</evidence>
<keyword evidence="5 6" id="KW-0539">Nucleus</keyword>
<dbReference type="GO" id="GO:0000727">
    <property type="term" value="P:double-strand break repair via break-induced replication"/>
    <property type="evidence" value="ECO:0007669"/>
    <property type="project" value="EnsemblFungi"/>
</dbReference>
<sequence length="182" mass="19769">MSYYDVDAILTDAQKVPCTFEITIPNGGYLDGNPGQDMKEGTRVELPLWLATMLSSGILSFTQGQAPISIELPTPLSQRVINALKADPRSVDLRAQASHFYGLAALAFEIFEDEDTVDVLLDTFKSRGALLSDHANNLHGALSGGGEGTEFLRGLDELERKLFRATHDGAKAVGMWIKEGKT</sequence>
<comment type="similarity">
    <text evidence="2 6">Belongs to the GINS3/PSF3 family.</text>
</comment>
<dbReference type="AlphaFoldDB" id="A0A0G2ELD7"/>
<feature type="domain" description="GINS subunit" evidence="7">
    <location>
        <begin position="76"/>
        <end position="177"/>
    </location>
</feature>
<proteinExistence type="inferred from homology"/>
<dbReference type="InterPro" id="IPR055221">
    <property type="entry name" value="PSF3_N"/>
</dbReference>
<feature type="domain" description="DNA replication complex GINS protein PSF3 N-terminal" evidence="8">
    <location>
        <begin position="4"/>
        <end position="55"/>
    </location>
</feature>
<evidence type="ECO:0000256" key="1">
    <source>
        <dbReference type="ARBA" id="ARBA00004123"/>
    </source>
</evidence>
<organism evidence="9 10">
    <name type="scientific">Phaeomoniella chlamydospora</name>
    <name type="common">Phaeoacremonium chlamydosporum</name>
    <dbReference type="NCBI Taxonomy" id="158046"/>
    <lineage>
        <taxon>Eukaryota</taxon>
        <taxon>Fungi</taxon>
        <taxon>Dikarya</taxon>
        <taxon>Ascomycota</taxon>
        <taxon>Pezizomycotina</taxon>
        <taxon>Eurotiomycetes</taxon>
        <taxon>Chaetothyriomycetidae</taxon>
        <taxon>Phaeomoniellales</taxon>
        <taxon>Phaeomoniellaceae</taxon>
        <taxon>Phaeomoniella</taxon>
    </lineage>
</organism>
<dbReference type="Gene3D" id="1.20.58.2050">
    <property type="match status" value="1"/>
</dbReference>
<keyword evidence="4 6" id="KW-0235">DNA replication</keyword>
<dbReference type="GO" id="GO:0043596">
    <property type="term" value="C:nuclear replication fork"/>
    <property type="evidence" value="ECO:0007669"/>
    <property type="project" value="EnsemblFungi"/>
</dbReference>
<dbReference type="GO" id="GO:1902975">
    <property type="term" value="P:mitotic DNA replication initiation"/>
    <property type="evidence" value="ECO:0007669"/>
    <property type="project" value="TreeGrafter"/>
</dbReference>
<dbReference type="PANTHER" id="PTHR22768">
    <property type="entry name" value="DNA REPLICATION COMPLEX GINS PROTEIN PSF3"/>
    <property type="match status" value="1"/>
</dbReference>
<reference evidence="9 10" key="1">
    <citation type="submission" date="2015-05" db="EMBL/GenBank/DDBJ databases">
        <title>Distinctive expansion of gene families associated with plant cell wall degradation and secondary metabolism in the genomes of grapevine trunk pathogens.</title>
        <authorList>
            <person name="Lawrence D.P."/>
            <person name="Travadon R."/>
            <person name="Rolshausen P.E."/>
            <person name="Baumgartner K."/>
        </authorList>
    </citation>
    <scope>NUCLEOTIDE SEQUENCE [LARGE SCALE GENOMIC DNA]</scope>
    <source>
        <strain evidence="9">UCRPC4</strain>
    </source>
</reference>
<dbReference type="SUPFAM" id="SSF158573">
    <property type="entry name" value="GINS helical bundle-like"/>
    <property type="match status" value="1"/>
</dbReference>
<dbReference type="GO" id="GO:0000785">
    <property type="term" value="C:chromatin"/>
    <property type="evidence" value="ECO:0007669"/>
    <property type="project" value="EnsemblFungi"/>
</dbReference>
<comment type="caution">
    <text evidence="9">The sequence shown here is derived from an EMBL/GenBank/DDBJ whole genome shotgun (WGS) entry which is preliminary data.</text>
</comment>
<keyword evidence="10" id="KW-1185">Reference proteome</keyword>
<name>A0A0G2ELD7_PHACM</name>
<evidence type="ECO:0000256" key="3">
    <source>
        <dbReference type="ARBA" id="ARBA00015140"/>
    </source>
</evidence>
<evidence type="ECO:0000256" key="6">
    <source>
        <dbReference type="RuleBase" id="RU367161"/>
    </source>
</evidence>
<evidence type="ECO:0000256" key="4">
    <source>
        <dbReference type="ARBA" id="ARBA00022705"/>
    </source>
</evidence>
<dbReference type="PANTHER" id="PTHR22768:SF0">
    <property type="entry name" value="DNA REPLICATION COMPLEX GINS PROTEIN PSF3"/>
    <property type="match status" value="1"/>
</dbReference>
<dbReference type="CDD" id="cd21693">
    <property type="entry name" value="GINS_B_Psf3"/>
    <property type="match status" value="1"/>
</dbReference>
<dbReference type="CDD" id="cd11713">
    <property type="entry name" value="GINS_A_psf3"/>
    <property type="match status" value="1"/>
</dbReference>
<reference evidence="9 10" key="2">
    <citation type="submission" date="2015-05" db="EMBL/GenBank/DDBJ databases">
        <authorList>
            <person name="Morales-Cruz A."/>
            <person name="Amrine K.C."/>
            <person name="Cantu D."/>
        </authorList>
    </citation>
    <scope>NUCLEOTIDE SEQUENCE [LARGE SCALE GENOMIC DNA]</scope>
    <source>
        <strain evidence="9">UCRPC4</strain>
    </source>
</reference>
<dbReference type="OrthoDB" id="10251744at2759"/>
<comment type="subunit">
    <text evidence="6">Component of the GINS complex.</text>
</comment>
<evidence type="ECO:0000259" key="8">
    <source>
        <dbReference type="Pfam" id="PF22466"/>
    </source>
</evidence>
<evidence type="ECO:0000259" key="7">
    <source>
        <dbReference type="Pfam" id="PF05916"/>
    </source>
</evidence>
<dbReference type="InterPro" id="IPR038437">
    <property type="entry name" value="GINS_Psf3_sf"/>
</dbReference>
<comment type="function">
    <text evidence="6">The GINS complex plays an essential role in the initiation of DNA replication.</text>
</comment>
<accession>A0A0G2ELD7</accession>
<dbReference type="EMBL" id="LCWF01000066">
    <property type="protein sequence ID" value="KKY23592.1"/>
    <property type="molecule type" value="Genomic_DNA"/>
</dbReference>
<dbReference type="Pfam" id="PF22466">
    <property type="entry name" value="PSF3_N"/>
    <property type="match status" value="1"/>
</dbReference>
<dbReference type="GO" id="GO:0000811">
    <property type="term" value="C:GINS complex"/>
    <property type="evidence" value="ECO:0007669"/>
    <property type="project" value="UniProtKB-UniRule"/>
</dbReference>
<dbReference type="InterPro" id="IPR036224">
    <property type="entry name" value="GINS_bundle-like_dom_sf"/>
</dbReference>
<evidence type="ECO:0000313" key="9">
    <source>
        <dbReference type="EMBL" id="KKY23592.1"/>
    </source>
</evidence>
<gene>
    <name evidence="9" type="ORF">UCRPC4_g02855</name>
</gene>
<comment type="subcellular location">
    <subcellularLocation>
        <location evidence="1 6">Nucleus</location>
    </subcellularLocation>
</comment>
<dbReference type="Pfam" id="PF05916">
    <property type="entry name" value="Sld5"/>
    <property type="match status" value="1"/>
</dbReference>
<protein>
    <recommendedName>
        <fullName evidence="3 6">DNA replication complex GINS protein PSF3</fullName>
    </recommendedName>
</protein>
<dbReference type="Proteomes" id="UP000053317">
    <property type="component" value="Unassembled WGS sequence"/>
</dbReference>